<reference evidence="2" key="1">
    <citation type="journal article" date="2019" name="Int. J. Syst. Evol. Microbiol.">
        <title>The Global Catalogue of Microorganisms (GCM) 10K type strain sequencing project: providing services to taxonomists for standard genome sequencing and annotation.</title>
        <authorList>
            <consortium name="The Broad Institute Genomics Platform"/>
            <consortium name="The Broad Institute Genome Sequencing Center for Infectious Disease"/>
            <person name="Wu L."/>
            <person name="Ma J."/>
        </authorList>
    </citation>
    <scope>NUCLEOTIDE SEQUENCE [LARGE SCALE GENOMIC DNA]</scope>
    <source>
        <strain evidence="2">KCTC 62164</strain>
    </source>
</reference>
<dbReference type="RefSeq" id="WP_194213966.1">
    <property type="nucleotide sequence ID" value="NZ_CP061205.1"/>
</dbReference>
<evidence type="ECO:0000313" key="2">
    <source>
        <dbReference type="Proteomes" id="UP001595444"/>
    </source>
</evidence>
<proteinExistence type="predicted"/>
<sequence>MGTKTVNLEKLERQQALLSEKIRVHKKETAIKYGSPFVEKVGDGIDPKLMARLAEAVAAVGVQEALNRLS</sequence>
<gene>
    <name evidence="1" type="ORF">ACFOKA_10690</name>
</gene>
<evidence type="ECO:0000313" key="1">
    <source>
        <dbReference type="EMBL" id="MFC3052369.1"/>
    </source>
</evidence>
<name>A0ABV7D5E1_9PROT</name>
<keyword evidence="2" id="KW-1185">Reference proteome</keyword>
<dbReference type="Proteomes" id="UP001595444">
    <property type="component" value="Unassembled WGS sequence"/>
</dbReference>
<accession>A0ABV7D5E1</accession>
<protein>
    <submittedName>
        <fullName evidence="1">Uncharacterized protein</fullName>
    </submittedName>
</protein>
<comment type="caution">
    <text evidence="1">The sequence shown here is derived from an EMBL/GenBank/DDBJ whole genome shotgun (WGS) entry which is preliminary data.</text>
</comment>
<organism evidence="1 2">
    <name type="scientific">Kordiimonas pumila</name>
    <dbReference type="NCBI Taxonomy" id="2161677"/>
    <lineage>
        <taxon>Bacteria</taxon>
        <taxon>Pseudomonadati</taxon>
        <taxon>Pseudomonadota</taxon>
        <taxon>Alphaproteobacteria</taxon>
        <taxon>Kordiimonadales</taxon>
        <taxon>Kordiimonadaceae</taxon>
        <taxon>Kordiimonas</taxon>
    </lineage>
</organism>
<dbReference type="EMBL" id="JBHRSL010000010">
    <property type="protein sequence ID" value="MFC3052369.1"/>
    <property type="molecule type" value="Genomic_DNA"/>
</dbReference>